<keyword evidence="1" id="KW-0472">Membrane</keyword>
<comment type="caution">
    <text evidence="2">The sequence shown here is derived from an EMBL/GenBank/DDBJ whole genome shotgun (WGS) entry which is preliminary data.</text>
</comment>
<keyword evidence="1" id="KW-1133">Transmembrane helix</keyword>
<sequence>MIQRKQTIFLLLAIVATLVCLALPIAHIEAKAMLANQEVYNLWIEHANGEKTFSVWALFGILAISCPINLFAIFDFRNRKRQARTCMFSMLLMLGWYAVYGVFYQMLASAGIFQVKLAAYLPLIVFTLLFIARKSILADEALVRAADRIR</sequence>
<dbReference type="Proteomes" id="UP000029525">
    <property type="component" value="Unassembled WGS sequence"/>
</dbReference>
<gene>
    <name evidence="2" type="ORF">HMPREF0647_06765</name>
</gene>
<evidence type="ECO:0008006" key="4">
    <source>
        <dbReference type="Google" id="ProtNLM"/>
    </source>
</evidence>
<dbReference type="EMBL" id="JRNQ01000036">
    <property type="protein sequence ID" value="KGF44464.1"/>
    <property type="molecule type" value="Genomic_DNA"/>
</dbReference>
<dbReference type="InterPro" id="IPR025635">
    <property type="entry name" value="DUF4293"/>
</dbReference>
<keyword evidence="1" id="KW-0812">Transmembrane</keyword>
<evidence type="ECO:0000313" key="3">
    <source>
        <dbReference type="Proteomes" id="UP000029525"/>
    </source>
</evidence>
<organism evidence="2 3">
    <name type="scientific">Prevotella bivia DNF00320</name>
    <dbReference type="NCBI Taxonomy" id="1401068"/>
    <lineage>
        <taxon>Bacteria</taxon>
        <taxon>Pseudomonadati</taxon>
        <taxon>Bacteroidota</taxon>
        <taxon>Bacteroidia</taxon>
        <taxon>Bacteroidales</taxon>
        <taxon>Prevotellaceae</taxon>
        <taxon>Prevotella</taxon>
    </lineage>
</organism>
<evidence type="ECO:0000256" key="1">
    <source>
        <dbReference type="SAM" id="Phobius"/>
    </source>
</evidence>
<feature type="transmembrane region" description="Helical" evidence="1">
    <location>
        <begin position="54"/>
        <end position="74"/>
    </location>
</feature>
<dbReference type="RefSeq" id="WP_004337875.1">
    <property type="nucleotide sequence ID" value="NZ_JRNQ01000036.1"/>
</dbReference>
<name>A0A096CGR5_9BACT</name>
<dbReference type="OrthoDB" id="594989at2"/>
<protein>
    <recommendedName>
        <fullName evidence="4">DUF4293 family protein</fullName>
    </recommendedName>
</protein>
<proteinExistence type="predicted"/>
<dbReference type="Pfam" id="PF14126">
    <property type="entry name" value="DUF4293"/>
    <property type="match status" value="1"/>
</dbReference>
<dbReference type="GeneID" id="78531516"/>
<evidence type="ECO:0000313" key="2">
    <source>
        <dbReference type="EMBL" id="KGF44464.1"/>
    </source>
</evidence>
<feature type="transmembrane region" description="Helical" evidence="1">
    <location>
        <begin position="86"/>
        <end position="107"/>
    </location>
</feature>
<reference evidence="2 3" key="1">
    <citation type="submission" date="2014-07" db="EMBL/GenBank/DDBJ databases">
        <authorList>
            <person name="McCorrison J."/>
            <person name="Sanka R."/>
            <person name="Torralba M."/>
            <person name="Gillis M."/>
            <person name="Haft D.H."/>
            <person name="Methe B."/>
            <person name="Sutton G."/>
            <person name="Nelson K.E."/>
        </authorList>
    </citation>
    <scope>NUCLEOTIDE SEQUENCE [LARGE SCALE GENOMIC DNA]</scope>
    <source>
        <strain evidence="2 3">DNF00320</strain>
    </source>
</reference>
<accession>A0A096CGR5</accession>
<feature type="transmembrane region" description="Helical" evidence="1">
    <location>
        <begin position="113"/>
        <end position="132"/>
    </location>
</feature>
<dbReference type="AlphaFoldDB" id="A0A096CGR5"/>